<keyword evidence="1" id="KW-0732">Signal</keyword>
<dbReference type="AlphaFoldDB" id="A0A4R0N4I6"/>
<keyword evidence="3" id="KW-1185">Reference proteome</keyword>
<accession>A0A4R0N4I6</accession>
<organism evidence="2 3">
    <name type="scientific">Pedobacter frigiditerrae</name>
    <dbReference type="NCBI Taxonomy" id="2530452"/>
    <lineage>
        <taxon>Bacteria</taxon>
        <taxon>Pseudomonadati</taxon>
        <taxon>Bacteroidota</taxon>
        <taxon>Sphingobacteriia</taxon>
        <taxon>Sphingobacteriales</taxon>
        <taxon>Sphingobacteriaceae</taxon>
        <taxon>Pedobacter</taxon>
    </lineage>
</organism>
<sequence>MKSLNWKKSLIFCVSFFAVFFGEVAVNIACGPEQDPYDYYVSYFHNNVQGNEYSPFAFNEMVYLYNENEVESEAEINSTEWAKYLNVKKEDVFKVMYAADSATSVKLSSFQSITSLPDSLKQNSFLQSLTQKEGAKKYYLFAKSVEPLVTKDFDIWNPVAKDSLLMLKKADEANELALYEKDNFLKLRYAYQAERLYHYNGNYEKSKAVYEKLIEKNESISAVKGWALAIYAGAVRYAGKPDEAAYLFSKVFAGNPERRVQAYKNYYYTSSPLENALKFTKNNAEKASVWAINAFGNPTPDLESLHKIYEYAPSSLLNGALLVREINKLEQNLIKESTLSTNPADFYFNRYNDENKNVDSLQNASLKHLQSIKDFALKLAADKKYPQPELGTISAAYLSWMENNPDESLTYLASLTNPDKLPERLTNQVRIIQLLISATKINKGSEFKEIELVPVLKWLDEKRFAENIEKPTANENYYDYDWANGENRFTLTTRNFYQQILAPAYAKMKDTAKAAMAMLKGDLKFKSSKQAAFLNNMSASTIYFWQNSLSPKTMLAIADLKVNYKSDGLDGMLSEGLNKLSSDDFYELLGTTYLRTHEYDKALTAFNKISVKYKYFAPSNWYSEKVDQKTYANPFIERIRDYPKRYGTKSPGITKKTFAQEMLRLQKLTVSDKANAALYYYKMANAIYQTGYYGNSWFLISYDWSSFSNFEKPTNSYDADYKLALTAENWYLKARTLTKDVNLKAKCTFMLAKCQQKKIINNSYGNINWYDDDYKESNRKFLALNYNNPYFKEMKLKYAATPYYKIAVGECSYFREFLRPTKYVKPKQPRVIVIDKGR</sequence>
<gene>
    <name evidence="2" type="ORF">EZ428_05825</name>
</gene>
<dbReference type="OrthoDB" id="605297at2"/>
<feature type="signal peptide" evidence="1">
    <location>
        <begin position="1"/>
        <end position="25"/>
    </location>
</feature>
<comment type="caution">
    <text evidence="2">The sequence shown here is derived from an EMBL/GenBank/DDBJ whole genome shotgun (WGS) entry which is preliminary data.</text>
</comment>
<evidence type="ECO:0000313" key="3">
    <source>
        <dbReference type="Proteomes" id="UP000292884"/>
    </source>
</evidence>
<evidence type="ECO:0008006" key="4">
    <source>
        <dbReference type="Google" id="ProtNLM"/>
    </source>
</evidence>
<protein>
    <recommendedName>
        <fullName evidence="4">Tetratricopeptide repeat-containing protein</fullName>
    </recommendedName>
</protein>
<dbReference type="Proteomes" id="UP000292884">
    <property type="component" value="Unassembled WGS sequence"/>
</dbReference>
<dbReference type="SUPFAM" id="SSF48452">
    <property type="entry name" value="TPR-like"/>
    <property type="match status" value="1"/>
</dbReference>
<dbReference type="RefSeq" id="WP_131552154.1">
    <property type="nucleotide sequence ID" value="NZ_SJSK01000001.1"/>
</dbReference>
<feature type="chain" id="PRO_5020982487" description="Tetratricopeptide repeat-containing protein" evidence="1">
    <location>
        <begin position="26"/>
        <end position="838"/>
    </location>
</feature>
<evidence type="ECO:0000313" key="2">
    <source>
        <dbReference type="EMBL" id="TCC94293.1"/>
    </source>
</evidence>
<name>A0A4R0N4I6_9SPHI</name>
<dbReference type="Gene3D" id="2.40.50.110">
    <property type="match status" value="1"/>
</dbReference>
<reference evidence="2 3" key="1">
    <citation type="submission" date="2019-02" db="EMBL/GenBank/DDBJ databases">
        <title>Pedobacter sp. RP-1-13 sp. nov., isolated from Arctic soil.</title>
        <authorList>
            <person name="Dahal R.H."/>
        </authorList>
    </citation>
    <scope>NUCLEOTIDE SEQUENCE [LARGE SCALE GENOMIC DNA]</scope>
    <source>
        <strain evidence="2 3">RP-1-13</strain>
    </source>
</reference>
<dbReference type="InterPro" id="IPR011990">
    <property type="entry name" value="TPR-like_helical_dom_sf"/>
</dbReference>
<proteinExistence type="predicted"/>
<evidence type="ECO:0000256" key="1">
    <source>
        <dbReference type="SAM" id="SignalP"/>
    </source>
</evidence>
<dbReference type="EMBL" id="SJSK01000001">
    <property type="protein sequence ID" value="TCC94293.1"/>
    <property type="molecule type" value="Genomic_DNA"/>
</dbReference>